<feature type="compositionally biased region" description="Basic and acidic residues" evidence="1">
    <location>
        <begin position="79"/>
        <end position="99"/>
    </location>
</feature>
<keyword evidence="3" id="KW-1185">Reference proteome</keyword>
<evidence type="ECO:0000256" key="1">
    <source>
        <dbReference type="SAM" id="MobiDB-lite"/>
    </source>
</evidence>
<dbReference type="InterPro" id="IPR018247">
    <property type="entry name" value="EF_Hand_1_Ca_BS"/>
</dbReference>
<accession>A0A1R3HI85</accession>
<dbReference type="AlphaFoldDB" id="A0A1R3HI85"/>
<organism evidence="2 3">
    <name type="scientific">Corchorus capsularis</name>
    <name type="common">Jute</name>
    <dbReference type="NCBI Taxonomy" id="210143"/>
    <lineage>
        <taxon>Eukaryota</taxon>
        <taxon>Viridiplantae</taxon>
        <taxon>Streptophyta</taxon>
        <taxon>Embryophyta</taxon>
        <taxon>Tracheophyta</taxon>
        <taxon>Spermatophyta</taxon>
        <taxon>Magnoliopsida</taxon>
        <taxon>eudicotyledons</taxon>
        <taxon>Gunneridae</taxon>
        <taxon>Pentapetalae</taxon>
        <taxon>rosids</taxon>
        <taxon>malvids</taxon>
        <taxon>Malvales</taxon>
        <taxon>Malvaceae</taxon>
        <taxon>Grewioideae</taxon>
        <taxon>Apeibeae</taxon>
        <taxon>Corchorus</taxon>
    </lineage>
</organism>
<proteinExistence type="predicted"/>
<evidence type="ECO:0000313" key="3">
    <source>
        <dbReference type="Proteomes" id="UP000188268"/>
    </source>
</evidence>
<feature type="compositionally biased region" description="Polar residues" evidence="1">
    <location>
        <begin position="62"/>
        <end position="71"/>
    </location>
</feature>
<gene>
    <name evidence="2" type="ORF">CCACVL1_19144</name>
</gene>
<dbReference type="Gramene" id="OMO70018">
    <property type="protein sequence ID" value="OMO70018"/>
    <property type="gene ID" value="CCACVL1_19144"/>
</dbReference>
<feature type="compositionally biased region" description="Basic and acidic residues" evidence="1">
    <location>
        <begin position="50"/>
        <end position="59"/>
    </location>
</feature>
<comment type="caution">
    <text evidence="2">The sequence shown here is derived from an EMBL/GenBank/DDBJ whole genome shotgun (WGS) entry which is preliminary data.</text>
</comment>
<protein>
    <submittedName>
        <fullName evidence="2">Uncharacterized protein</fullName>
    </submittedName>
</protein>
<name>A0A1R3HI85_COCAP</name>
<reference evidence="2 3" key="1">
    <citation type="submission" date="2013-09" db="EMBL/GenBank/DDBJ databases">
        <title>Corchorus capsularis genome sequencing.</title>
        <authorList>
            <person name="Alam M."/>
            <person name="Haque M.S."/>
            <person name="Islam M.S."/>
            <person name="Emdad E.M."/>
            <person name="Islam M.M."/>
            <person name="Ahmed B."/>
            <person name="Halim A."/>
            <person name="Hossen Q.M.M."/>
            <person name="Hossain M.Z."/>
            <person name="Ahmed R."/>
            <person name="Khan M.M."/>
            <person name="Islam R."/>
            <person name="Rashid M.M."/>
            <person name="Khan S.A."/>
            <person name="Rahman M.S."/>
            <person name="Alam M."/>
        </authorList>
    </citation>
    <scope>NUCLEOTIDE SEQUENCE [LARGE SCALE GENOMIC DNA]</scope>
    <source>
        <strain evidence="3">cv. CVL-1</strain>
        <tissue evidence="2">Whole seedling</tissue>
    </source>
</reference>
<dbReference type="Proteomes" id="UP000188268">
    <property type="component" value="Unassembled WGS sequence"/>
</dbReference>
<dbReference type="PROSITE" id="PS00018">
    <property type="entry name" value="EF_HAND_1"/>
    <property type="match status" value="1"/>
</dbReference>
<sequence>MVVKKALARRQDVASQIRDGNSMRNSLSRERFDKVAGFRTVNHNRPQFHRNQERSRGEYKQFWNSSQQQQRPPLVHRSSRYEREPSFKKNSVENPKSSDKPNSNSPAENSKKNDDLVIMNEVNIVDNQNRDGKIENVESDELDESEDGYISCEEVDNKVDVRVWSNVMLVLTVEVESSLDGCIQMVMNICKDWIIEVSPWDTFNSQRVSTVWINLHEVPLELWHVNFFEAVCSNWGKFLKADDETLAMNSFLNARIQILVTGLSEIPRLVVGKSLGITFRIPISVEPEVVVPAVQASSPVYQVFQIQNDRDPSTTADSLLGNQETFNAHGAIGSPFERVVESREMLGSDEDNDIGGAKVFDEDIVGRVSVLRGSLMIHLIKNWYTSQPKAKCKECRRRKNKKCRRGVTRIILGENAVTDLNSDISLSDEDIRCRNEIIIREAEDTFDISAALGIKFCEERSQIVSRGIGRKEKKRMVHSIWGKSSSVWRASNEVGTSGDLILIWDTNCFSLELAKVFAMCEVFEEDWSTVCYRMVDMPLMGQSLPRETTESLHLSIVWTGSGFQDMFLKAWSDVSNCDNRVEDFDYNFKKVWNANVAWLERHFVESEVWEASRL</sequence>
<feature type="region of interest" description="Disordered" evidence="1">
    <location>
        <begin position="42"/>
        <end position="116"/>
    </location>
</feature>
<evidence type="ECO:0000313" key="2">
    <source>
        <dbReference type="EMBL" id="OMO70018.1"/>
    </source>
</evidence>
<dbReference type="OrthoDB" id="1436792at2759"/>
<dbReference type="EMBL" id="AWWV01011878">
    <property type="protein sequence ID" value="OMO70018.1"/>
    <property type="molecule type" value="Genomic_DNA"/>
</dbReference>